<dbReference type="InterPro" id="IPR036691">
    <property type="entry name" value="Endo/exonu/phosph_ase_sf"/>
</dbReference>
<dbReference type="InterPro" id="IPR000477">
    <property type="entry name" value="RT_dom"/>
</dbReference>
<evidence type="ECO:0000313" key="4">
    <source>
        <dbReference type="Proteomes" id="UP000694700"/>
    </source>
</evidence>
<evidence type="ECO:0000259" key="2">
    <source>
        <dbReference type="PROSITE" id="PS50878"/>
    </source>
</evidence>
<keyword evidence="1" id="KW-0732">Signal</keyword>
<dbReference type="Proteomes" id="UP000694700">
    <property type="component" value="Unplaced"/>
</dbReference>
<accession>A0A8C1ZG23</accession>
<feature type="domain" description="Reverse transcriptase" evidence="2">
    <location>
        <begin position="623"/>
        <end position="894"/>
    </location>
</feature>
<protein>
    <recommendedName>
        <fullName evidence="2">Reverse transcriptase domain-containing protein</fullName>
    </recommendedName>
</protein>
<dbReference type="CDD" id="cd01650">
    <property type="entry name" value="RT_nLTR_like"/>
    <property type="match status" value="1"/>
</dbReference>
<dbReference type="GO" id="GO:0003824">
    <property type="term" value="F:catalytic activity"/>
    <property type="evidence" value="ECO:0007669"/>
    <property type="project" value="InterPro"/>
</dbReference>
<feature type="signal peptide" evidence="1">
    <location>
        <begin position="1"/>
        <end position="27"/>
    </location>
</feature>
<dbReference type="AlphaFoldDB" id="A0A8C1ZG23"/>
<name>A0A8C1ZG23_CYPCA</name>
<evidence type="ECO:0000313" key="3">
    <source>
        <dbReference type="Ensembl" id="ENSCCRP00015076154.1"/>
    </source>
</evidence>
<dbReference type="Ensembl" id="ENSCCRT00015078625.1">
    <property type="protein sequence ID" value="ENSCCRP00015076154.1"/>
    <property type="gene ID" value="ENSCCRG00015030803.1"/>
</dbReference>
<dbReference type="Pfam" id="PF03372">
    <property type="entry name" value="Exo_endo_phos"/>
    <property type="match status" value="1"/>
</dbReference>
<dbReference type="SUPFAM" id="SSF56672">
    <property type="entry name" value="DNA/RNA polymerases"/>
    <property type="match status" value="1"/>
</dbReference>
<proteinExistence type="predicted"/>
<feature type="chain" id="PRO_5034100199" description="Reverse transcriptase domain-containing protein" evidence="1">
    <location>
        <begin position="28"/>
        <end position="1095"/>
    </location>
</feature>
<sequence>MVLLTSSANMALLLMLLCSLFVQNLRSSDLYWVSTSYNICGSLDIAYGFNCSAFVHSPQMPKELAEDLNLAWLLPRDILQLQNLLILNDYFAFDGRHYWDSHFKNSTDSSYTDGKQRWLIFLLLLLSGNVQPNPGPELQCIPLPSDVKSMSGLSVIHLNVRSLLPKMDLLRIWVNLTDADIVVLSETWLTKSITDMDIGMGGYNVFRADRPRKGGGVAIYVKSKFNVKLVDSESIGKQLEFLAVKVELAKGLYVTVVGCYRPPSALSTALQTLIQLLSRLDYSEIILAGDLNWDWLKPCSDEFKSFCDSVNFTQLINSPTRLNLKCHEKSTLIDLILTNVPHKFSAVGVFCNDLSDHCVVAAVRNTKMPKCKPRVICKRNFKKFNEQGFCHDLFNCDWSRIELIPDVESAWIFFRDSFLQVINRHAPLKRFRVKGRDNPWFSSELGDILHDRNLAWAKARKTGSSSDWLVFRQLRNKCSSFIKKAKSDFYLSATTNTLNDPRKFWKAIKLLSLNKDSINVPSFIMKESVVVHDKLEILNHFNEYFIQSGSLFDTACPYTVTPCRDVPVSTSVFNLTPFLVADVQKALKGLAPEKPPGPDLIEPYFLKIAADCVAQPLTYLFNLTLESNTIPKIWKSAFVCPLLKGGDPSNLNNYRPISNLSVLAKTLESLVSDQMEDFLHVQNILSPVQSGFRRKHSTITAAMKVINDISVARDKKHHCAALFIDLSKAFDTVDHDVLKIRLLNSGFSENTVSWFSNYLSDRTQCIKCDGVQSGILPILKGVPQGSVLGPLLFTIYINNLNRHVSDANFHFYADDTVIYCCAPSLKQAIAHLQNAFTVVQNTLLQLKLVLNAEKTKCMLFTGTRNRPLNVPSVITLDGREIQTVTTYKYLGIVIDDCLSFKPHVHCLVRKLRLKLGFYFRNKLCFSFNVKKRLVASTFLSVLDYGDILYMHSSAQCLQMIDAAYHASLRFITNCKARSHHCELYSRVGWSALATRRLCHWYIFIYKAILGVLPSYLCSLLMKKSAGHYSLRSQAVVLFSVPHVSTELGKKAFVYSAPFTWNLLQNNLKLSKLIPLSVFKLRMRCFELDSLTCQCF</sequence>
<dbReference type="PANTHER" id="PTHR47510:SF3">
    <property type="entry name" value="ENDO_EXONUCLEASE_PHOSPHATASE DOMAIN-CONTAINING PROTEIN"/>
    <property type="match status" value="1"/>
</dbReference>
<reference evidence="3" key="1">
    <citation type="submission" date="2025-08" db="UniProtKB">
        <authorList>
            <consortium name="Ensembl"/>
        </authorList>
    </citation>
    <scope>IDENTIFICATION</scope>
</reference>
<dbReference type="PROSITE" id="PS50878">
    <property type="entry name" value="RT_POL"/>
    <property type="match status" value="1"/>
</dbReference>
<dbReference type="InterPro" id="IPR043502">
    <property type="entry name" value="DNA/RNA_pol_sf"/>
</dbReference>
<dbReference type="Pfam" id="PF00078">
    <property type="entry name" value="RVT_1"/>
    <property type="match status" value="1"/>
</dbReference>
<organism evidence="3 4">
    <name type="scientific">Cyprinus carpio</name>
    <name type="common">Common carp</name>
    <dbReference type="NCBI Taxonomy" id="7962"/>
    <lineage>
        <taxon>Eukaryota</taxon>
        <taxon>Metazoa</taxon>
        <taxon>Chordata</taxon>
        <taxon>Craniata</taxon>
        <taxon>Vertebrata</taxon>
        <taxon>Euteleostomi</taxon>
        <taxon>Actinopterygii</taxon>
        <taxon>Neopterygii</taxon>
        <taxon>Teleostei</taxon>
        <taxon>Ostariophysi</taxon>
        <taxon>Cypriniformes</taxon>
        <taxon>Cyprinidae</taxon>
        <taxon>Cyprininae</taxon>
        <taxon>Cyprinus</taxon>
    </lineage>
</organism>
<dbReference type="PANTHER" id="PTHR47510">
    <property type="entry name" value="REVERSE TRANSCRIPTASE DOMAIN-CONTAINING PROTEIN"/>
    <property type="match status" value="1"/>
</dbReference>
<dbReference type="InterPro" id="IPR005135">
    <property type="entry name" value="Endo/exonuclease/phosphatase"/>
</dbReference>
<dbReference type="Gene3D" id="3.60.10.10">
    <property type="entry name" value="Endonuclease/exonuclease/phosphatase"/>
    <property type="match status" value="1"/>
</dbReference>
<dbReference type="SUPFAM" id="SSF56219">
    <property type="entry name" value="DNase I-like"/>
    <property type="match status" value="1"/>
</dbReference>
<evidence type="ECO:0000256" key="1">
    <source>
        <dbReference type="SAM" id="SignalP"/>
    </source>
</evidence>